<dbReference type="VEuPathDB" id="FungiDB:SPBR_04698"/>
<sequence>MRSFLLFSCFFGLAWCDIPSPNSKSHPLRLWYTSPALYWNDSLPIGNGRLGGMVKGSPSSELVYMNEDSFWSGGPLNRTNPSAFSSWQTVQQLLLQGDVSAATFEANLGLAGVPSSTREYMPGGDFQIVFQNQASVQTYERWLDLSDGTAGVYYTAGSVAYQREYLSSAVADVVAIHLTASVPGSLNFYIKFQRSSNSQNRFAETAYAENGDTIVSTFLGNQIRGVFAAQVRTTGGSKRQVGDQILVTGADEAWIVTDIETSVREPNPLAVAKKKLAGALSSSYDALRSQHVADYQTLFNRASLSLGASSESQNALSTDQRRQALAPGEFDAELASLYFQFGRYLLISSSRPHTLPPNLQGIWNNDMNPAWGSKYTININLQMNYWPAEVTNLPELTEPLFSLLETAYVSGKKTAKQMYGAGGWCLHHNTDLWGDSAPQDIYSPASYWSLGGAWLLQHVYEHYLFTGDKAFLKKYYYLLYEAAQFFHDTLDDYQGWKVTNPSVSPENSYRNGSVSGAMTVGSTIDNSILRELFANLRDATTILDLPHTPLVAQAMDLHAKLPPLRVSPTTGVLMEWIEDFVETDPGHRHLSPVYGLYPGREITPSDTTIWNASRAFVDRRVYHGSGNIGWSRAWIMSLHARLHDGRGAENDLFYLLSNLTYNSLLDSGPPAGFQIDGNFGGCAAIAEALLQSHNGVVKVLPALFPSALNGSFSGLVARGGFVVNATWANGLVSHVAVLSRLGNPLNLTLGTEQSLSLAEALPFNSSRVNASVSLTMKTAPGATYNFVTNS</sequence>
<name>A0A0C2IFI9_9PEZI</name>
<feature type="signal peptide" evidence="1">
    <location>
        <begin position="1"/>
        <end position="16"/>
    </location>
</feature>
<accession>A0A0C2IFI9</accession>
<keyword evidence="6" id="KW-1185">Reference proteome</keyword>
<protein>
    <submittedName>
        <fullName evidence="5">Uncharacterized protein</fullName>
    </submittedName>
</protein>
<proteinExistence type="predicted"/>
<dbReference type="InterPro" id="IPR027414">
    <property type="entry name" value="GH95_N_dom"/>
</dbReference>
<comment type="caution">
    <text evidence="5">The sequence shown here is derived from an EMBL/GenBank/DDBJ whole genome shotgun (WGS) entry which is preliminary data.</text>
</comment>
<dbReference type="PANTHER" id="PTHR31084:SF0">
    <property type="entry name" value="ALPHA-L-FUCOSIDASE 2"/>
    <property type="match status" value="1"/>
</dbReference>
<dbReference type="GeneID" id="63677896"/>
<feature type="domain" description="Glycosyl hydrolase family 95 N-terminal" evidence="2">
    <location>
        <begin position="30"/>
        <end position="264"/>
    </location>
</feature>
<reference evidence="5 6" key="1">
    <citation type="journal article" date="2014" name="BMC Genomics">
        <title>Comparative genomics of the major fungal agents of human and animal Sporotrichosis: Sporothrix schenckii and Sporothrix brasiliensis.</title>
        <authorList>
            <person name="Teixeira M.M."/>
            <person name="de Almeida L.G."/>
            <person name="Kubitschek-Barreira P."/>
            <person name="Alves F.L."/>
            <person name="Kioshima E.S."/>
            <person name="Abadio A.K."/>
            <person name="Fernandes L."/>
            <person name="Derengowski L.S."/>
            <person name="Ferreira K.S."/>
            <person name="Souza R.C."/>
            <person name="Ruiz J.C."/>
            <person name="de Andrade N.C."/>
            <person name="Paes H.C."/>
            <person name="Nicola A.M."/>
            <person name="Albuquerque P."/>
            <person name="Gerber A.L."/>
            <person name="Martins V.P."/>
            <person name="Peconick L.D."/>
            <person name="Neto A.V."/>
            <person name="Chaucanez C.B."/>
            <person name="Silva P.A."/>
            <person name="Cunha O.L."/>
            <person name="de Oliveira F.F."/>
            <person name="dos Santos T.C."/>
            <person name="Barros A.L."/>
            <person name="Soares M.A."/>
            <person name="de Oliveira L.M."/>
            <person name="Marini M.M."/>
            <person name="Villalobos-Duno H."/>
            <person name="Cunha M.M."/>
            <person name="de Hoog S."/>
            <person name="da Silveira J.F."/>
            <person name="Henrissat B."/>
            <person name="Nino-Vega G.A."/>
            <person name="Cisalpino P.S."/>
            <person name="Mora-Montes H.M."/>
            <person name="Almeida S.R."/>
            <person name="Stajich J.E."/>
            <person name="Lopes-Bezerra L.M."/>
            <person name="Vasconcelos A.T."/>
            <person name="Felipe M.S."/>
        </authorList>
    </citation>
    <scope>NUCLEOTIDE SEQUENCE [LARGE SCALE GENOMIC DNA]</scope>
    <source>
        <strain evidence="5 6">5110</strain>
    </source>
</reference>
<gene>
    <name evidence="5" type="ORF">SPBR_04698</name>
</gene>
<dbReference type="PANTHER" id="PTHR31084">
    <property type="entry name" value="ALPHA-L-FUCOSIDASE 2"/>
    <property type="match status" value="1"/>
</dbReference>
<feature type="chain" id="PRO_5002150359" evidence="1">
    <location>
        <begin position="17"/>
        <end position="790"/>
    </location>
</feature>
<evidence type="ECO:0000256" key="1">
    <source>
        <dbReference type="SAM" id="SignalP"/>
    </source>
</evidence>
<dbReference type="InterPro" id="IPR049053">
    <property type="entry name" value="AFCA-like_C"/>
</dbReference>
<dbReference type="RefSeq" id="XP_040615996.1">
    <property type="nucleotide sequence ID" value="XM_040762975.1"/>
</dbReference>
<dbReference type="Proteomes" id="UP000031575">
    <property type="component" value="Unassembled WGS sequence"/>
</dbReference>
<dbReference type="GO" id="GO:0005975">
    <property type="term" value="P:carbohydrate metabolic process"/>
    <property type="evidence" value="ECO:0007669"/>
    <property type="project" value="InterPro"/>
</dbReference>
<evidence type="ECO:0000259" key="4">
    <source>
        <dbReference type="Pfam" id="PF22124"/>
    </source>
</evidence>
<feature type="domain" description="Alpha fucosidase A-like C-terminal" evidence="3">
    <location>
        <begin position="691"/>
        <end position="785"/>
    </location>
</feature>
<evidence type="ECO:0000259" key="2">
    <source>
        <dbReference type="Pfam" id="PF14498"/>
    </source>
</evidence>
<organism evidence="5 6">
    <name type="scientific">Sporothrix brasiliensis 5110</name>
    <dbReference type="NCBI Taxonomy" id="1398154"/>
    <lineage>
        <taxon>Eukaryota</taxon>
        <taxon>Fungi</taxon>
        <taxon>Dikarya</taxon>
        <taxon>Ascomycota</taxon>
        <taxon>Pezizomycotina</taxon>
        <taxon>Sordariomycetes</taxon>
        <taxon>Sordariomycetidae</taxon>
        <taxon>Ophiostomatales</taxon>
        <taxon>Ophiostomataceae</taxon>
        <taxon>Sporothrix</taxon>
    </lineage>
</organism>
<evidence type="ECO:0000313" key="6">
    <source>
        <dbReference type="Proteomes" id="UP000031575"/>
    </source>
</evidence>
<dbReference type="GO" id="GO:0004560">
    <property type="term" value="F:alpha-L-fucosidase activity"/>
    <property type="evidence" value="ECO:0007669"/>
    <property type="project" value="InterPro"/>
</dbReference>
<dbReference type="SUPFAM" id="SSF48208">
    <property type="entry name" value="Six-hairpin glycosidases"/>
    <property type="match status" value="1"/>
</dbReference>
<evidence type="ECO:0000313" key="5">
    <source>
        <dbReference type="EMBL" id="KIH87986.1"/>
    </source>
</evidence>
<dbReference type="AlphaFoldDB" id="A0A0C2IFI9"/>
<dbReference type="InterPro" id="IPR054363">
    <property type="entry name" value="GH95_cat"/>
</dbReference>
<dbReference type="Pfam" id="PF14498">
    <property type="entry name" value="Glyco_hyd_65N_2"/>
    <property type="match status" value="1"/>
</dbReference>
<dbReference type="InterPro" id="IPR012341">
    <property type="entry name" value="6hp_glycosidase-like_sf"/>
</dbReference>
<dbReference type="Pfam" id="PF21307">
    <property type="entry name" value="Glyco_hydro_95_C"/>
    <property type="match status" value="1"/>
</dbReference>
<feature type="domain" description="Glycosyl hydrolase family 95 catalytic" evidence="4">
    <location>
        <begin position="283"/>
        <end position="689"/>
    </location>
</feature>
<dbReference type="EMBL" id="AWTV01000010">
    <property type="protein sequence ID" value="KIH87986.1"/>
    <property type="molecule type" value="Genomic_DNA"/>
</dbReference>
<dbReference type="Gene3D" id="1.50.10.10">
    <property type="match status" value="1"/>
</dbReference>
<dbReference type="Pfam" id="PF22124">
    <property type="entry name" value="Glyco_hydro_95_cat"/>
    <property type="match status" value="1"/>
</dbReference>
<dbReference type="PIRSF" id="PIRSF007663">
    <property type="entry name" value="UCP007663"/>
    <property type="match status" value="1"/>
</dbReference>
<dbReference type="HOGENOM" id="CLU_004617_2_1_1"/>
<dbReference type="OrthoDB" id="2848340at2759"/>
<evidence type="ECO:0000259" key="3">
    <source>
        <dbReference type="Pfam" id="PF21307"/>
    </source>
</evidence>
<keyword evidence="1" id="KW-0732">Signal</keyword>
<dbReference type="InterPro" id="IPR008928">
    <property type="entry name" value="6-hairpin_glycosidase_sf"/>
</dbReference>
<dbReference type="InterPro" id="IPR016518">
    <property type="entry name" value="Alpha-L-fucosidase"/>
</dbReference>